<feature type="signal peptide" evidence="1">
    <location>
        <begin position="1"/>
        <end position="23"/>
    </location>
</feature>
<gene>
    <name evidence="3" type="ORF">GCM10008939_12870</name>
</gene>
<protein>
    <recommendedName>
        <fullName evidence="2">Oxidoreductase molybdopterin-binding domain-containing protein</fullName>
    </recommendedName>
</protein>
<dbReference type="Proteomes" id="UP000635726">
    <property type="component" value="Unassembled WGS sequence"/>
</dbReference>
<dbReference type="InterPro" id="IPR036374">
    <property type="entry name" value="OxRdtase_Mopterin-bd_sf"/>
</dbReference>
<keyword evidence="4" id="KW-1185">Reference proteome</keyword>
<accession>A0A917PBW1</accession>
<evidence type="ECO:0000259" key="2">
    <source>
        <dbReference type="Pfam" id="PF00174"/>
    </source>
</evidence>
<dbReference type="InterPro" id="IPR000572">
    <property type="entry name" value="OxRdtase_Mopterin-bd_dom"/>
</dbReference>
<dbReference type="RefSeq" id="WP_188961451.1">
    <property type="nucleotide sequence ID" value="NZ_BMOE01000003.1"/>
</dbReference>
<reference evidence="3" key="1">
    <citation type="journal article" date="2014" name="Int. J. Syst. Evol. Microbiol.">
        <title>Complete genome sequence of Corynebacterium casei LMG S-19264T (=DSM 44701T), isolated from a smear-ripened cheese.</title>
        <authorList>
            <consortium name="US DOE Joint Genome Institute (JGI-PGF)"/>
            <person name="Walter F."/>
            <person name="Albersmeier A."/>
            <person name="Kalinowski J."/>
            <person name="Ruckert C."/>
        </authorList>
    </citation>
    <scope>NUCLEOTIDE SEQUENCE</scope>
    <source>
        <strain evidence="3">JCM 14371</strain>
    </source>
</reference>
<evidence type="ECO:0000256" key="1">
    <source>
        <dbReference type="SAM" id="SignalP"/>
    </source>
</evidence>
<dbReference type="EMBL" id="BMOE01000003">
    <property type="protein sequence ID" value="GGJ69901.1"/>
    <property type="molecule type" value="Genomic_DNA"/>
</dbReference>
<dbReference type="SUPFAM" id="SSF56524">
    <property type="entry name" value="Oxidoreductase molybdopterin-binding domain"/>
    <property type="match status" value="1"/>
</dbReference>
<keyword evidence="1" id="KW-0732">Signal</keyword>
<dbReference type="Pfam" id="PF00174">
    <property type="entry name" value="Oxidored_molyb"/>
    <property type="match status" value="1"/>
</dbReference>
<sequence length="172" mass="18751">MNRVALVSLCLLTLVSCSRPGPAYQKVTALDVSADAPTGTVLTVTDASGHSTSFTRGDLAALGLVTYTTPDPSLKNRPVRYVGPLLSDLLRRTGIPQDATLHLVAHDRYTTNLDLKPLKDVPLVLALEADGKALKLSDQGPVYLVFPYQAYKLNTAKYDSAWVWQLERIEAR</sequence>
<dbReference type="AlphaFoldDB" id="A0A917PBW1"/>
<organism evidence="3 4">
    <name type="scientific">Deinococcus aquiradiocola</name>
    <dbReference type="NCBI Taxonomy" id="393059"/>
    <lineage>
        <taxon>Bacteria</taxon>
        <taxon>Thermotogati</taxon>
        <taxon>Deinococcota</taxon>
        <taxon>Deinococci</taxon>
        <taxon>Deinococcales</taxon>
        <taxon>Deinococcaceae</taxon>
        <taxon>Deinococcus</taxon>
    </lineage>
</organism>
<dbReference type="Gene3D" id="3.90.420.10">
    <property type="entry name" value="Oxidoreductase, molybdopterin-binding domain"/>
    <property type="match status" value="1"/>
</dbReference>
<proteinExistence type="predicted"/>
<name>A0A917PBW1_9DEIO</name>
<evidence type="ECO:0000313" key="4">
    <source>
        <dbReference type="Proteomes" id="UP000635726"/>
    </source>
</evidence>
<reference evidence="3" key="2">
    <citation type="submission" date="2020-09" db="EMBL/GenBank/DDBJ databases">
        <authorList>
            <person name="Sun Q."/>
            <person name="Ohkuma M."/>
        </authorList>
    </citation>
    <scope>NUCLEOTIDE SEQUENCE</scope>
    <source>
        <strain evidence="3">JCM 14371</strain>
    </source>
</reference>
<evidence type="ECO:0000313" key="3">
    <source>
        <dbReference type="EMBL" id="GGJ69901.1"/>
    </source>
</evidence>
<feature type="chain" id="PRO_5037125915" description="Oxidoreductase molybdopterin-binding domain-containing protein" evidence="1">
    <location>
        <begin position="24"/>
        <end position="172"/>
    </location>
</feature>
<dbReference type="PROSITE" id="PS51257">
    <property type="entry name" value="PROKAR_LIPOPROTEIN"/>
    <property type="match status" value="1"/>
</dbReference>
<comment type="caution">
    <text evidence="3">The sequence shown here is derived from an EMBL/GenBank/DDBJ whole genome shotgun (WGS) entry which is preliminary data.</text>
</comment>
<feature type="domain" description="Oxidoreductase molybdopterin-binding" evidence="2">
    <location>
        <begin position="79"/>
        <end position="149"/>
    </location>
</feature>